<dbReference type="PRINTS" id="PR01270">
    <property type="entry name" value="HDASUPER"/>
</dbReference>
<dbReference type="EMBL" id="WOFE01000001">
    <property type="protein sequence ID" value="MBM5570557.1"/>
    <property type="molecule type" value="Genomic_DNA"/>
</dbReference>
<protein>
    <submittedName>
        <fullName evidence="3">Histone deacetylase</fullName>
    </submittedName>
</protein>
<dbReference type="RefSeq" id="WP_203569852.1">
    <property type="nucleotide sequence ID" value="NZ_WOFE01000001.1"/>
</dbReference>
<dbReference type="Gene3D" id="3.40.800.20">
    <property type="entry name" value="Histone deacetylase domain"/>
    <property type="match status" value="2"/>
</dbReference>
<comment type="caution">
    <text evidence="3">The sequence shown here is derived from an EMBL/GenBank/DDBJ whole genome shotgun (WGS) entry which is preliminary data.</text>
</comment>
<organism evidence="3 4">
    <name type="scientific">Deefgea chitinilytica</name>
    <dbReference type="NCBI Taxonomy" id="570276"/>
    <lineage>
        <taxon>Bacteria</taxon>
        <taxon>Pseudomonadati</taxon>
        <taxon>Pseudomonadota</taxon>
        <taxon>Betaproteobacteria</taxon>
        <taxon>Neisseriales</taxon>
        <taxon>Chitinibacteraceae</taxon>
        <taxon>Deefgea</taxon>
    </lineage>
</organism>
<evidence type="ECO:0000313" key="3">
    <source>
        <dbReference type="EMBL" id="MBM5570557.1"/>
    </source>
</evidence>
<evidence type="ECO:0000313" key="4">
    <source>
        <dbReference type="Proteomes" id="UP001195660"/>
    </source>
</evidence>
<accession>A0ABS2C8S9</accession>
<dbReference type="InterPro" id="IPR023696">
    <property type="entry name" value="Ureohydrolase_dom_sf"/>
</dbReference>
<dbReference type="SUPFAM" id="SSF52768">
    <property type="entry name" value="Arginase/deacetylase"/>
    <property type="match status" value="1"/>
</dbReference>
<evidence type="ECO:0000259" key="2">
    <source>
        <dbReference type="Pfam" id="PF00850"/>
    </source>
</evidence>
<feature type="domain" description="Histone deacetylase" evidence="2">
    <location>
        <begin position="49"/>
        <end position="171"/>
    </location>
</feature>
<name>A0ABS2C8S9_9NEIS</name>
<dbReference type="InterPro" id="IPR023801">
    <property type="entry name" value="His_deacetylse_dom"/>
</dbReference>
<dbReference type="Pfam" id="PF00850">
    <property type="entry name" value="Hist_deacetyl"/>
    <property type="match status" value="2"/>
</dbReference>
<dbReference type="PANTHER" id="PTHR10625:SF19">
    <property type="entry name" value="HISTONE DEACETYLASE 12"/>
    <property type="match status" value="1"/>
</dbReference>
<feature type="domain" description="Histone deacetylase" evidence="2">
    <location>
        <begin position="193"/>
        <end position="270"/>
    </location>
</feature>
<keyword evidence="4" id="KW-1185">Reference proteome</keyword>
<comment type="similarity">
    <text evidence="1">Belongs to the histone deacetylase family.</text>
</comment>
<sequence>MMLPLPPMTAIPVFYSEKMIGNVASFSPSAAKPRAVLASWQALDISISIHDIEPASNELLKLAHDSDYVDGIFAGTRVNGFRTKDPILAESCRYTVGAMLAAAHEALKNQQVAIAPVSGFHHAGYSDAFGYCTFNGLLVTAIALKQAGLVHKIGILDCDVHYGDGSQAIIDRLKLEAWIEHISMGARWTTLPEYAEGFLADLPKVMHSFTDCTLLLYQAGADPHIDDPLGGFLTSEQMQRRDRIVFEYCRRFQLPVAWNLAGGYQRDELGSIRPVLDLHDQTLRECAVAYNLKPLST</sequence>
<dbReference type="InterPro" id="IPR000286">
    <property type="entry name" value="HDACs"/>
</dbReference>
<dbReference type="PANTHER" id="PTHR10625">
    <property type="entry name" value="HISTONE DEACETYLASE HDAC1-RELATED"/>
    <property type="match status" value="1"/>
</dbReference>
<reference evidence="3 4" key="1">
    <citation type="submission" date="2019-11" db="EMBL/GenBank/DDBJ databases">
        <title>Novel Deefgea species.</title>
        <authorList>
            <person name="Han J.-H."/>
        </authorList>
    </citation>
    <scope>NUCLEOTIDE SEQUENCE [LARGE SCALE GENOMIC DNA]</scope>
    <source>
        <strain evidence="3 4">LMG 24817</strain>
    </source>
</reference>
<proteinExistence type="inferred from homology"/>
<evidence type="ECO:0000256" key="1">
    <source>
        <dbReference type="ARBA" id="ARBA00005947"/>
    </source>
</evidence>
<dbReference type="Proteomes" id="UP001195660">
    <property type="component" value="Unassembled WGS sequence"/>
</dbReference>
<gene>
    <name evidence="3" type="ORF">GM173_03075</name>
</gene>
<dbReference type="InterPro" id="IPR037138">
    <property type="entry name" value="His_deacetylse_dom_sf"/>
</dbReference>